<gene>
    <name evidence="5" type="ORF">C2E20_1380</name>
</gene>
<evidence type="ECO:0000313" key="5">
    <source>
        <dbReference type="EMBL" id="PSC75794.1"/>
    </source>
</evidence>
<dbReference type="Pfam" id="PF15247">
    <property type="entry name" value="SLBP_RNA_bind"/>
    <property type="match status" value="1"/>
</dbReference>
<dbReference type="GO" id="GO:0051028">
    <property type="term" value="P:mRNA transport"/>
    <property type="evidence" value="ECO:0007669"/>
    <property type="project" value="TreeGrafter"/>
</dbReference>
<comment type="caution">
    <text evidence="5">The sequence shown here is derived from an EMBL/GenBank/DDBJ whole genome shotgun (WGS) entry which is preliminary data.</text>
</comment>
<dbReference type="GO" id="GO:0006398">
    <property type="term" value="P:mRNA 3'-end processing by stem-loop binding and cleavage"/>
    <property type="evidence" value="ECO:0007669"/>
    <property type="project" value="TreeGrafter"/>
</dbReference>
<name>A0A2P6VNX3_9CHLO</name>
<dbReference type="GO" id="GO:0071207">
    <property type="term" value="F:histone pre-mRNA stem-loop binding"/>
    <property type="evidence" value="ECO:0007669"/>
    <property type="project" value="TreeGrafter"/>
</dbReference>
<dbReference type="Proteomes" id="UP000239649">
    <property type="component" value="Unassembled WGS sequence"/>
</dbReference>
<dbReference type="GO" id="GO:0071204">
    <property type="term" value="C:histone pre-mRNA 3'end processing complex"/>
    <property type="evidence" value="ECO:0007669"/>
    <property type="project" value="TreeGrafter"/>
</dbReference>
<keyword evidence="2" id="KW-0694">RNA-binding</keyword>
<accession>A0A2P6VNX3</accession>
<dbReference type="InterPro" id="IPR029344">
    <property type="entry name" value="SLBP_RNA_bind"/>
</dbReference>
<evidence type="ECO:0000313" key="6">
    <source>
        <dbReference type="Proteomes" id="UP000239649"/>
    </source>
</evidence>
<protein>
    <submittedName>
        <fullName evidence="5">Oocyte-specific histone RNA stem-loop-binding 2</fullName>
    </submittedName>
</protein>
<dbReference type="PANTHER" id="PTHR17408">
    <property type="entry name" value="HISTONE RNA HAIRPIN-BINDING PROTEIN"/>
    <property type="match status" value="1"/>
</dbReference>
<dbReference type="FunFam" id="1.10.8.1120:FF:000001">
    <property type="entry name" value="Histone RNA hairpin-binding protein-like"/>
    <property type="match status" value="1"/>
</dbReference>
<sequence>MTGAKDYTDDFMVEDTPAFGQIQQQMERESDPHRLAQRQKQIDIGKNTLGYQRYRLAVPRDKRNRRTDPVTPNVYQVTSKRAFEGQVKKWKRMLHTWDLPGDVQEGEPALLPVETDLGRASNPAPPAAERSDDFEHISYSDAAASPPSSKNGAALLRPDNRNLPLKIPSAMRKRTYDGEGMAGRENQQPQQQQYQQHPRQHQQQLRAAAGAKQQRLSEEGMETDRRSAAATRPVKAMSAALVSEPSWAEQRYQEPELDYGEESNDAWQHVAAPADMPGQYRTFYNNPTAEEWDEEQIAV</sequence>
<feature type="domain" description="Histone RNA hairpin-binding protein RNA-binding" evidence="4">
    <location>
        <begin position="31"/>
        <end position="98"/>
    </location>
</feature>
<organism evidence="5 6">
    <name type="scientific">Micractinium conductrix</name>
    <dbReference type="NCBI Taxonomy" id="554055"/>
    <lineage>
        <taxon>Eukaryota</taxon>
        <taxon>Viridiplantae</taxon>
        <taxon>Chlorophyta</taxon>
        <taxon>core chlorophytes</taxon>
        <taxon>Trebouxiophyceae</taxon>
        <taxon>Chlorellales</taxon>
        <taxon>Chlorellaceae</taxon>
        <taxon>Chlorella clade</taxon>
        <taxon>Micractinium</taxon>
    </lineage>
</organism>
<reference evidence="5 6" key="1">
    <citation type="journal article" date="2018" name="Plant J.">
        <title>Genome sequences of Chlorella sorokiniana UTEX 1602 and Micractinium conductrix SAG 241.80: implications to maltose excretion by a green alga.</title>
        <authorList>
            <person name="Arriola M.B."/>
            <person name="Velmurugan N."/>
            <person name="Zhang Y."/>
            <person name="Plunkett M.H."/>
            <person name="Hondzo H."/>
            <person name="Barney B.M."/>
        </authorList>
    </citation>
    <scope>NUCLEOTIDE SEQUENCE [LARGE SCALE GENOMIC DNA]</scope>
    <source>
        <strain evidence="5 6">SAG 241.80</strain>
    </source>
</reference>
<dbReference type="EMBL" id="LHPF02000002">
    <property type="protein sequence ID" value="PSC75794.1"/>
    <property type="molecule type" value="Genomic_DNA"/>
</dbReference>
<comment type="similarity">
    <text evidence="1">Belongs to the SLBP family.</text>
</comment>
<evidence type="ECO:0000259" key="4">
    <source>
        <dbReference type="Pfam" id="PF15247"/>
    </source>
</evidence>
<feature type="compositionally biased region" description="Basic and acidic residues" evidence="3">
    <location>
        <begin position="215"/>
        <end position="227"/>
    </location>
</feature>
<dbReference type="GO" id="GO:0005737">
    <property type="term" value="C:cytoplasm"/>
    <property type="evidence" value="ECO:0007669"/>
    <property type="project" value="TreeGrafter"/>
</dbReference>
<evidence type="ECO:0000256" key="3">
    <source>
        <dbReference type="SAM" id="MobiDB-lite"/>
    </source>
</evidence>
<dbReference type="STRING" id="554055.A0A2P6VNX3"/>
<dbReference type="OrthoDB" id="265795at2759"/>
<feature type="region of interest" description="Disordered" evidence="3">
    <location>
        <begin position="140"/>
        <end position="262"/>
    </location>
</feature>
<dbReference type="Gene3D" id="1.10.8.1120">
    <property type="entry name" value="Histone RNA hairpin-binding protein RNA-binding domain"/>
    <property type="match status" value="1"/>
</dbReference>
<feature type="compositionally biased region" description="Low complexity" evidence="3">
    <location>
        <begin position="187"/>
        <end position="204"/>
    </location>
</feature>
<proteinExistence type="inferred from homology"/>
<dbReference type="AlphaFoldDB" id="A0A2P6VNX3"/>
<dbReference type="InterPro" id="IPR038294">
    <property type="entry name" value="SLBP_RNA_bind_sf"/>
</dbReference>
<evidence type="ECO:0000256" key="2">
    <source>
        <dbReference type="ARBA" id="ARBA00022884"/>
    </source>
</evidence>
<dbReference type="InterPro" id="IPR026502">
    <property type="entry name" value="SLBP1/SLBP2"/>
</dbReference>
<dbReference type="GO" id="GO:0003729">
    <property type="term" value="F:mRNA binding"/>
    <property type="evidence" value="ECO:0007669"/>
    <property type="project" value="InterPro"/>
</dbReference>
<dbReference type="PANTHER" id="PTHR17408:SF0">
    <property type="entry name" value="HISTONE RNA HAIRPIN-BINDING PROTEIN"/>
    <property type="match status" value="1"/>
</dbReference>
<keyword evidence="6" id="KW-1185">Reference proteome</keyword>
<evidence type="ECO:0000256" key="1">
    <source>
        <dbReference type="ARBA" id="ARBA00006151"/>
    </source>
</evidence>